<dbReference type="PRINTS" id="PR00111">
    <property type="entry name" value="ABHYDROLASE"/>
</dbReference>
<evidence type="ECO:0000313" key="5">
    <source>
        <dbReference type="EMBL" id="WXA90329.1"/>
    </source>
</evidence>
<keyword evidence="3" id="KW-0732">Signal</keyword>
<evidence type="ECO:0000256" key="1">
    <source>
        <dbReference type="ARBA" id="ARBA00010088"/>
    </source>
</evidence>
<accession>A0ABZ2JV47</accession>
<dbReference type="SUPFAM" id="SSF53474">
    <property type="entry name" value="alpha/beta-Hydrolases"/>
    <property type="match status" value="1"/>
</dbReference>
<evidence type="ECO:0000259" key="4">
    <source>
        <dbReference type="Pfam" id="PF00561"/>
    </source>
</evidence>
<evidence type="ECO:0000256" key="2">
    <source>
        <dbReference type="ARBA" id="ARBA00022801"/>
    </source>
</evidence>
<reference evidence="5 6" key="1">
    <citation type="submission" date="2021-12" db="EMBL/GenBank/DDBJ databases">
        <title>Discovery of the Pendulisporaceae a myxobacterial family with distinct sporulation behavior and unique specialized metabolism.</title>
        <authorList>
            <person name="Garcia R."/>
            <person name="Popoff A."/>
            <person name="Bader C.D."/>
            <person name="Loehr J."/>
            <person name="Walesch S."/>
            <person name="Walt C."/>
            <person name="Boldt J."/>
            <person name="Bunk B."/>
            <person name="Haeckl F.J.F.P.J."/>
            <person name="Gunesch A.P."/>
            <person name="Birkelbach J."/>
            <person name="Nuebel U."/>
            <person name="Pietschmann T."/>
            <person name="Bach T."/>
            <person name="Mueller R."/>
        </authorList>
    </citation>
    <scope>NUCLEOTIDE SEQUENCE [LARGE SCALE GENOMIC DNA]</scope>
    <source>
        <strain evidence="5 6">MSr12523</strain>
    </source>
</reference>
<dbReference type="InterPro" id="IPR051601">
    <property type="entry name" value="Serine_prot/Carboxylest_S33"/>
</dbReference>
<gene>
    <name evidence="5" type="ORF">LZC95_28185</name>
</gene>
<dbReference type="Proteomes" id="UP001379533">
    <property type="component" value="Chromosome"/>
</dbReference>
<dbReference type="EMBL" id="CP089982">
    <property type="protein sequence ID" value="WXA90329.1"/>
    <property type="molecule type" value="Genomic_DNA"/>
</dbReference>
<evidence type="ECO:0000313" key="6">
    <source>
        <dbReference type="Proteomes" id="UP001379533"/>
    </source>
</evidence>
<dbReference type="PANTHER" id="PTHR43248:SF2">
    <property type="entry name" value="PROLYL AMINOPEPTIDASE"/>
    <property type="match status" value="1"/>
</dbReference>
<dbReference type="Pfam" id="PF00561">
    <property type="entry name" value="Abhydrolase_1"/>
    <property type="match status" value="1"/>
</dbReference>
<organism evidence="5 6">
    <name type="scientific">Pendulispora brunnea</name>
    <dbReference type="NCBI Taxonomy" id="2905690"/>
    <lineage>
        <taxon>Bacteria</taxon>
        <taxon>Pseudomonadati</taxon>
        <taxon>Myxococcota</taxon>
        <taxon>Myxococcia</taxon>
        <taxon>Myxococcales</taxon>
        <taxon>Sorangiineae</taxon>
        <taxon>Pendulisporaceae</taxon>
        <taxon>Pendulispora</taxon>
    </lineage>
</organism>
<feature type="chain" id="PRO_5046213358" evidence="3">
    <location>
        <begin position="26"/>
        <end position="339"/>
    </location>
</feature>
<proteinExistence type="inferred from homology"/>
<dbReference type="PRINTS" id="PR00793">
    <property type="entry name" value="PROAMNOPTASE"/>
</dbReference>
<name>A0ABZ2JV47_9BACT</name>
<dbReference type="InterPro" id="IPR002410">
    <property type="entry name" value="Peptidase_S33"/>
</dbReference>
<dbReference type="Gene3D" id="3.40.50.1820">
    <property type="entry name" value="alpha/beta hydrolase"/>
    <property type="match status" value="1"/>
</dbReference>
<sequence>MRRAWASLFLAGVCLACAGASSNSASGPSVTEAAGERADRLRFGGGFLTMPDGVSVWYRVSGPPRAPTLLFLHGGPGYNSLAFEQSAGKELESRYRVVYVDQRGCGRSGFDGPDSNYGMTKTVEDIDRIREAVGAPKIVVIGHSFGGLVAAEYAHRFPARTSAIVMADTTPDIGAALRQQVAYTESIAESDFPEHAQAIHRIVRGEGTPIQKVQELYGTIGRNPLQGKLHFASADVQKRMNAIDDDSHLLNMTSPKAIKPYIEAGYVNGSLPQVRAPFGAPSLLIAGRASHVIGEANIREAARAWGCELVWLDAGHFVYFESPREFVDTMTRFLHDHAI</sequence>
<evidence type="ECO:0000256" key="3">
    <source>
        <dbReference type="SAM" id="SignalP"/>
    </source>
</evidence>
<dbReference type="GO" id="GO:0016787">
    <property type="term" value="F:hydrolase activity"/>
    <property type="evidence" value="ECO:0007669"/>
    <property type="project" value="UniProtKB-KW"/>
</dbReference>
<dbReference type="RefSeq" id="WP_394840942.1">
    <property type="nucleotide sequence ID" value="NZ_CP089982.1"/>
</dbReference>
<protein>
    <submittedName>
        <fullName evidence="5">Alpha/beta hydrolase</fullName>
    </submittedName>
</protein>
<dbReference type="InterPro" id="IPR029058">
    <property type="entry name" value="AB_hydrolase_fold"/>
</dbReference>
<feature type="domain" description="AB hydrolase-1" evidence="4">
    <location>
        <begin position="67"/>
        <end position="323"/>
    </location>
</feature>
<feature type="signal peptide" evidence="3">
    <location>
        <begin position="1"/>
        <end position="25"/>
    </location>
</feature>
<dbReference type="PANTHER" id="PTHR43248">
    <property type="entry name" value="2-SUCCINYL-6-HYDROXY-2,4-CYCLOHEXADIENE-1-CARBOXYLATE SYNTHASE"/>
    <property type="match status" value="1"/>
</dbReference>
<keyword evidence="6" id="KW-1185">Reference proteome</keyword>
<keyword evidence="2 5" id="KW-0378">Hydrolase</keyword>
<dbReference type="InterPro" id="IPR000073">
    <property type="entry name" value="AB_hydrolase_1"/>
</dbReference>
<comment type="similarity">
    <text evidence="1">Belongs to the peptidase S33 family.</text>
</comment>